<dbReference type="InterPro" id="IPR027417">
    <property type="entry name" value="P-loop_NTPase"/>
</dbReference>
<keyword evidence="1" id="KW-0813">Transport</keyword>
<evidence type="ECO:0000256" key="1">
    <source>
        <dbReference type="ARBA" id="ARBA00022448"/>
    </source>
</evidence>
<dbReference type="PROSITE" id="PS50893">
    <property type="entry name" value="ABC_TRANSPORTER_2"/>
    <property type="match status" value="1"/>
</dbReference>
<accession>A0ABU5EGI9</accession>
<dbReference type="InterPro" id="IPR003439">
    <property type="entry name" value="ABC_transporter-like_ATP-bd"/>
</dbReference>
<dbReference type="InterPro" id="IPR051120">
    <property type="entry name" value="ABC_AA/LPS_Transport"/>
</dbReference>
<feature type="domain" description="ABC transporter" evidence="4">
    <location>
        <begin position="9"/>
        <end position="249"/>
    </location>
</feature>
<proteinExistence type="predicted"/>
<dbReference type="GO" id="GO:0005524">
    <property type="term" value="F:ATP binding"/>
    <property type="evidence" value="ECO:0007669"/>
    <property type="project" value="UniProtKB-KW"/>
</dbReference>
<dbReference type="SMART" id="SM00382">
    <property type="entry name" value="AAA"/>
    <property type="match status" value="1"/>
</dbReference>
<keyword evidence="2" id="KW-0547">Nucleotide-binding</keyword>
<dbReference type="Pfam" id="PF00005">
    <property type="entry name" value="ABC_tran"/>
    <property type="match status" value="1"/>
</dbReference>
<organism evidence="5 6">
    <name type="scientific">Dongia soli</name>
    <dbReference type="NCBI Taxonomy" id="600628"/>
    <lineage>
        <taxon>Bacteria</taxon>
        <taxon>Pseudomonadati</taxon>
        <taxon>Pseudomonadota</taxon>
        <taxon>Alphaproteobacteria</taxon>
        <taxon>Rhodospirillales</taxon>
        <taxon>Dongiaceae</taxon>
        <taxon>Dongia</taxon>
    </lineage>
</organism>
<dbReference type="Gene3D" id="3.40.50.300">
    <property type="entry name" value="P-loop containing nucleotide triphosphate hydrolases"/>
    <property type="match status" value="1"/>
</dbReference>
<evidence type="ECO:0000259" key="4">
    <source>
        <dbReference type="PROSITE" id="PS50893"/>
    </source>
</evidence>
<dbReference type="PANTHER" id="PTHR45772">
    <property type="entry name" value="CONSERVED COMPONENT OF ABC TRANSPORTER FOR NATURAL AMINO ACIDS-RELATED"/>
    <property type="match status" value="1"/>
</dbReference>
<gene>
    <name evidence="5" type="ORF">SMD27_22035</name>
</gene>
<evidence type="ECO:0000313" key="6">
    <source>
        <dbReference type="Proteomes" id="UP001279642"/>
    </source>
</evidence>
<dbReference type="PANTHER" id="PTHR45772:SF7">
    <property type="entry name" value="AMINO ACID ABC TRANSPORTER ATP-BINDING PROTEIN"/>
    <property type="match status" value="1"/>
</dbReference>
<sequence length="267" mass="28478">MTADQTPVLSCRNVSKRFGALAAVANLSFDVRPGEVLGIGGPNGAGKTTLFEVISGLSPASDGTVVLDGENITRLSPHAICHRGIARLFQLNASFDGLSMLENVMVGAYFGKANRLLPGLRIDAASRRRTRDLLGLVGLADRADLPMRLASVLERKLIMLAGALATEPKVLLMDEPVGGLTPSEIDRVAEVVRKLPSLGVTVLLIEHVMRFLTQLSDRVLIMHHGERLFEGPPDRLAHDPAVVSVYLGIDAAAALKQTGDSGRVAHE</sequence>
<dbReference type="EMBL" id="JAXCLW010000011">
    <property type="protein sequence ID" value="MDY0885535.1"/>
    <property type="molecule type" value="Genomic_DNA"/>
</dbReference>
<dbReference type="SUPFAM" id="SSF52540">
    <property type="entry name" value="P-loop containing nucleoside triphosphate hydrolases"/>
    <property type="match status" value="1"/>
</dbReference>
<evidence type="ECO:0000256" key="2">
    <source>
        <dbReference type="ARBA" id="ARBA00022741"/>
    </source>
</evidence>
<protein>
    <submittedName>
        <fullName evidence="5">ABC transporter ATP-binding protein</fullName>
    </submittedName>
</protein>
<keyword evidence="3 5" id="KW-0067">ATP-binding</keyword>
<dbReference type="RefSeq" id="WP_320510610.1">
    <property type="nucleotide sequence ID" value="NZ_JAXCLW010000011.1"/>
</dbReference>
<dbReference type="Proteomes" id="UP001279642">
    <property type="component" value="Unassembled WGS sequence"/>
</dbReference>
<dbReference type="CDD" id="cd03219">
    <property type="entry name" value="ABC_Mj1267_LivG_branched"/>
    <property type="match status" value="1"/>
</dbReference>
<name>A0ABU5EGI9_9PROT</name>
<reference evidence="5 6" key="1">
    <citation type="journal article" date="2016" name="Antonie Van Leeuwenhoek">
        <title>Dongia soli sp. nov., isolated from soil from Dokdo, Korea.</title>
        <authorList>
            <person name="Kim D.U."/>
            <person name="Lee H."/>
            <person name="Kim H."/>
            <person name="Kim S.G."/>
            <person name="Ka J.O."/>
        </authorList>
    </citation>
    <scope>NUCLEOTIDE SEQUENCE [LARGE SCALE GENOMIC DNA]</scope>
    <source>
        <strain evidence="5 6">D78</strain>
    </source>
</reference>
<comment type="caution">
    <text evidence="5">The sequence shown here is derived from an EMBL/GenBank/DDBJ whole genome shotgun (WGS) entry which is preliminary data.</text>
</comment>
<evidence type="ECO:0000313" key="5">
    <source>
        <dbReference type="EMBL" id="MDY0885535.1"/>
    </source>
</evidence>
<evidence type="ECO:0000256" key="3">
    <source>
        <dbReference type="ARBA" id="ARBA00022840"/>
    </source>
</evidence>
<dbReference type="InterPro" id="IPR003593">
    <property type="entry name" value="AAA+_ATPase"/>
</dbReference>
<keyword evidence="6" id="KW-1185">Reference proteome</keyword>